<evidence type="ECO:0000256" key="8">
    <source>
        <dbReference type="PIRNR" id="PIRNR000485"/>
    </source>
</evidence>
<dbReference type="EMBL" id="JACSRA010000016">
    <property type="protein sequence ID" value="MBD7911881.1"/>
    <property type="molecule type" value="Genomic_DNA"/>
</dbReference>
<feature type="binding site" evidence="7">
    <location>
        <position position="250"/>
    </location>
    <ligand>
        <name>[4Fe-4S] cluster</name>
        <dbReference type="ChEBI" id="CHEBI:49883"/>
    </ligand>
</feature>
<organism evidence="10 11">
    <name type="scientific">Clostridium cibarium</name>
    <dbReference type="NCBI Taxonomy" id="2762247"/>
    <lineage>
        <taxon>Bacteria</taxon>
        <taxon>Bacillati</taxon>
        <taxon>Bacillota</taxon>
        <taxon>Clostridia</taxon>
        <taxon>Eubacteriales</taxon>
        <taxon>Clostridiaceae</taxon>
        <taxon>Clostridium</taxon>
    </lineage>
</organism>
<proteinExistence type="inferred from homology"/>
<dbReference type="PROSITE" id="PS51278">
    <property type="entry name" value="GATASE_TYPE_2"/>
    <property type="match status" value="1"/>
</dbReference>
<feature type="binding site" evidence="7">
    <location>
        <position position="449"/>
    </location>
    <ligand>
        <name>[4Fe-4S] cluster</name>
        <dbReference type="ChEBI" id="CHEBI:49883"/>
    </ligand>
</feature>
<comment type="caution">
    <text evidence="10">The sequence shown here is derived from an EMBL/GenBank/DDBJ whole genome shotgun (WGS) entry which is preliminary data.</text>
</comment>
<feature type="domain" description="Glutamine amidotransferase type-2" evidence="9">
    <location>
        <begin position="13"/>
        <end position="234"/>
    </location>
</feature>
<keyword evidence="7" id="KW-0460">Magnesium</keyword>
<evidence type="ECO:0000256" key="1">
    <source>
        <dbReference type="ARBA" id="ARBA00005209"/>
    </source>
</evidence>
<name>A0ABR8PUP0_9CLOT</name>
<dbReference type="PANTHER" id="PTHR11907">
    <property type="entry name" value="AMIDOPHOSPHORIBOSYLTRANSFERASE"/>
    <property type="match status" value="1"/>
</dbReference>
<dbReference type="GO" id="GO:0004044">
    <property type="term" value="F:amidophosphoribosyltransferase activity"/>
    <property type="evidence" value="ECO:0007669"/>
    <property type="project" value="UniProtKB-EC"/>
</dbReference>
<comment type="function">
    <text evidence="7">Catalyzes the formation of phosphoribosylamine from phosphoribosylpyrophosphate (PRPP) and glutamine.</text>
</comment>
<accession>A0ABR8PUP0</accession>
<dbReference type="InterPro" id="IPR035584">
    <property type="entry name" value="PurF_N"/>
</dbReference>
<keyword evidence="7" id="KW-0004">4Fe-4S</keyword>
<evidence type="ECO:0000256" key="2">
    <source>
        <dbReference type="ARBA" id="ARBA00010138"/>
    </source>
</evidence>
<evidence type="ECO:0000313" key="11">
    <source>
        <dbReference type="Proteomes" id="UP000627781"/>
    </source>
</evidence>
<keyword evidence="7" id="KW-0479">Metal-binding</keyword>
<feature type="binding site" evidence="7">
    <location>
        <position position="297"/>
    </location>
    <ligand>
        <name>Mg(2+)</name>
        <dbReference type="ChEBI" id="CHEBI:18420"/>
    </ligand>
</feature>
<dbReference type="NCBIfam" id="TIGR01134">
    <property type="entry name" value="purF"/>
    <property type="match status" value="1"/>
</dbReference>
<dbReference type="Gene3D" id="3.60.20.10">
    <property type="entry name" value="Glutamine Phosphoribosylpyrophosphate, subunit 1, domain 1"/>
    <property type="match status" value="1"/>
</dbReference>
<reference evidence="10 11" key="1">
    <citation type="submission" date="2020-08" db="EMBL/GenBank/DDBJ databases">
        <title>A Genomic Blueprint of the Chicken Gut Microbiome.</title>
        <authorList>
            <person name="Gilroy R."/>
            <person name="Ravi A."/>
            <person name="Getino M."/>
            <person name="Pursley I."/>
            <person name="Horton D.L."/>
            <person name="Alikhan N.-F."/>
            <person name="Baker D."/>
            <person name="Gharbi K."/>
            <person name="Hall N."/>
            <person name="Watson M."/>
            <person name="Adriaenssens E.M."/>
            <person name="Foster-Nyarko E."/>
            <person name="Jarju S."/>
            <person name="Secka A."/>
            <person name="Antonio M."/>
            <person name="Oren A."/>
            <person name="Chaudhuri R."/>
            <person name="La Ragione R.M."/>
            <person name="Hildebrand F."/>
            <person name="Pallen M.J."/>
        </authorList>
    </citation>
    <scope>NUCLEOTIDE SEQUENCE [LARGE SCALE GENOMIC DNA]</scope>
    <source>
        <strain evidence="10 11">Sa3CVN1</strain>
    </source>
</reference>
<feature type="binding site" evidence="7">
    <location>
        <position position="452"/>
    </location>
    <ligand>
        <name>[4Fe-4S] cluster</name>
        <dbReference type="ChEBI" id="CHEBI:49883"/>
    </ligand>
</feature>
<dbReference type="CDD" id="cd00715">
    <property type="entry name" value="GPATase_N"/>
    <property type="match status" value="1"/>
</dbReference>
<keyword evidence="7" id="KW-0408">Iron</keyword>
<dbReference type="HAMAP" id="MF_01931">
    <property type="entry name" value="PurF"/>
    <property type="match status" value="1"/>
</dbReference>
<dbReference type="CDD" id="cd06223">
    <property type="entry name" value="PRTases_typeI"/>
    <property type="match status" value="1"/>
</dbReference>
<dbReference type="InterPro" id="IPR000836">
    <property type="entry name" value="PRTase_dom"/>
</dbReference>
<comment type="pathway">
    <text evidence="1 7 8">Purine metabolism; IMP biosynthesis via de novo pathway; N(1)-(5-phospho-D-ribosyl)glycinamide from 5-phospho-alpha-D-ribose 1-diphosphate: step 1/2.</text>
</comment>
<dbReference type="PIRSF" id="PIRSF000485">
    <property type="entry name" value="Amd_phspho_trans"/>
    <property type="match status" value="1"/>
</dbReference>
<evidence type="ECO:0000256" key="3">
    <source>
        <dbReference type="ARBA" id="ARBA00022676"/>
    </source>
</evidence>
<dbReference type="Gene3D" id="3.40.50.2020">
    <property type="match status" value="1"/>
</dbReference>
<keyword evidence="11" id="KW-1185">Reference proteome</keyword>
<feature type="binding site" evidence="7">
    <location>
        <position position="359"/>
    </location>
    <ligand>
        <name>Mg(2+)</name>
        <dbReference type="ChEBI" id="CHEBI:18420"/>
    </ligand>
</feature>
<comment type="similarity">
    <text evidence="2 7 8">In the C-terminal section; belongs to the purine/pyrimidine phosphoribosyltransferase family.</text>
</comment>
<dbReference type="SUPFAM" id="SSF56235">
    <property type="entry name" value="N-terminal nucleophile aminohydrolases (Ntn hydrolases)"/>
    <property type="match status" value="1"/>
</dbReference>
<sequence length="474" mass="52505">MDLEIDNKFKEECGVFGGIDFDNKLNCSKLTYFGLYALQHRGQESCGIAVYLKDRIKCHKDVGTVNQVFNEEILDGLKGSLAIGHVRYATNGQNSNINAQPFIISNGKEKIAIAHNGHLLNAKDLKSKLAKYKLNSTVDSEILGYMILNELEKNVSIENSIISLMDDIKGAYSLVIIVKDKLIGVRDPLGMRPLCIGKLNNSYFIASESCALDAIGAEFVRDIEPGEVVTIDKYGIKSEKKQIEEQKKLCIFEFMYFAREDSKIDGISVYKARENIGKELAKSFKIDADLVVGVPDSGIPASIAYAKESGIPYGQGFVKNKYVGRTFIKSTQSERVMAVKIKLNPIQENINGKRIILIDDSLVRGTTLKGIVKLLKASGAKEVHVVIAAPPIKFSCFYGVATSNRKELIASSKSIEEIRKYISADSLDFMSVESLLRAVGKQNNSYGFCTACFNGEYPYVEDEEVQLTKKAINF</sequence>
<comment type="cofactor">
    <cofactor evidence="7">
        <name>Mg(2+)</name>
        <dbReference type="ChEBI" id="CHEBI:18420"/>
    </cofactor>
    <text evidence="7">Binds 1 Mg(2+) ion per subunit.</text>
</comment>
<keyword evidence="6 7" id="KW-0315">Glutamine amidotransferase</keyword>
<keyword evidence="7" id="KW-0411">Iron-sulfur</keyword>
<dbReference type="SUPFAM" id="SSF53271">
    <property type="entry name" value="PRTase-like"/>
    <property type="match status" value="1"/>
</dbReference>
<dbReference type="Pfam" id="PF13522">
    <property type="entry name" value="GATase_6"/>
    <property type="match status" value="1"/>
</dbReference>
<feature type="binding site" evidence="7">
    <location>
        <position position="396"/>
    </location>
    <ligand>
        <name>[4Fe-4S] cluster</name>
        <dbReference type="ChEBI" id="CHEBI:49883"/>
    </ligand>
</feature>
<dbReference type="Pfam" id="PF00156">
    <property type="entry name" value="Pribosyltran"/>
    <property type="match status" value="1"/>
</dbReference>
<dbReference type="Proteomes" id="UP000627781">
    <property type="component" value="Unassembled WGS sequence"/>
</dbReference>
<evidence type="ECO:0000313" key="10">
    <source>
        <dbReference type="EMBL" id="MBD7911881.1"/>
    </source>
</evidence>
<comment type="catalytic activity">
    <reaction evidence="7 8">
        <text>5-phospho-beta-D-ribosylamine + L-glutamate + diphosphate = 5-phospho-alpha-D-ribose 1-diphosphate + L-glutamine + H2O</text>
        <dbReference type="Rhea" id="RHEA:14905"/>
        <dbReference type="ChEBI" id="CHEBI:15377"/>
        <dbReference type="ChEBI" id="CHEBI:29985"/>
        <dbReference type="ChEBI" id="CHEBI:33019"/>
        <dbReference type="ChEBI" id="CHEBI:58017"/>
        <dbReference type="ChEBI" id="CHEBI:58359"/>
        <dbReference type="ChEBI" id="CHEBI:58681"/>
        <dbReference type="EC" id="2.4.2.14"/>
    </reaction>
</comment>
<evidence type="ECO:0000256" key="6">
    <source>
        <dbReference type="ARBA" id="ARBA00022962"/>
    </source>
</evidence>
<dbReference type="InterPro" id="IPR005854">
    <property type="entry name" value="PurF"/>
</dbReference>
<evidence type="ECO:0000256" key="7">
    <source>
        <dbReference type="HAMAP-Rule" id="MF_01931"/>
    </source>
</evidence>
<gene>
    <name evidence="7" type="primary">purF</name>
    <name evidence="10" type="ORF">H9661_10970</name>
</gene>
<protein>
    <recommendedName>
        <fullName evidence="7">Amidophosphoribosyltransferase</fullName>
        <shortName evidence="7">ATase</shortName>
        <ecNumber evidence="7">2.4.2.14</ecNumber>
    </recommendedName>
    <alternativeName>
        <fullName evidence="7">Glutamine phosphoribosylpyrophosphate amidotransferase</fullName>
        <shortName evidence="7">GPATase</shortName>
    </alternativeName>
</protein>
<dbReference type="InterPro" id="IPR029057">
    <property type="entry name" value="PRTase-like"/>
</dbReference>
<dbReference type="InterPro" id="IPR017932">
    <property type="entry name" value="GATase_2_dom"/>
</dbReference>
<dbReference type="InterPro" id="IPR029055">
    <property type="entry name" value="Ntn_hydrolases_N"/>
</dbReference>
<evidence type="ECO:0000259" key="9">
    <source>
        <dbReference type="PROSITE" id="PS51278"/>
    </source>
</evidence>
<evidence type="ECO:0000256" key="5">
    <source>
        <dbReference type="ARBA" id="ARBA00022755"/>
    </source>
</evidence>
<feature type="active site" description="Nucleophile" evidence="7">
    <location>
        <position position="13"/>
    </location>
</feature>
<keyword evidence="5 7" id="KW-0658">Purine biosynthesis</keyword>
<keyword evidence="3 7" id="KW-0328">Glycosyltransferase</keyword>
<evidence type="ECO:0000256" key="4">
    <source>
        <dbReference type="ARBA" id="ARBA00022679"/>
    </source>
</evidence>
<comment type="cofactor">
    <cofactor evidence="7">
        <name>[4Fe-4S] cluster</name>
        <dbReference type="ChEBI" id="CHEBI:49883"/>
    </cofactor>
    <text evidence="7">Binds 1 [4Fe-4S] cluster per subunit.</text>
</comment>
<dbReference type="EC" id="2.4.2.14" evidence="7"/>
<keyword evidence="4 7" id="KW-0808">Transferase</keyword>
<feature type="binding site" evidence="7">
    <location>
        <position position="360"/>
    </location>
    <ligand>
        <name>Mg(2+)</name>
        <dbReference type="ChEBI" id="CHEBI:18420"/>
    </ligand>
</feature>
<dbReference type="RefSeq" id="WP_143317664.1">
    <property type="nucleotide sequence ID" value="NZ_JACSRA010000016.1"/>
</dbReference>